<organism evidence="14 15">
    <name type="scientific">Pichia sorbitophila (strain ATCC MYA-4447 / BCRC 22081 / CBS 7064 / NBRC 10061 / NRRL Y-12695)</name>
    <name type="common">Hybrid yeast</name>
    <dbReference type="NCBI Taxonomy" id="559304"/>
    <lineage>
        <taxon>Eukaryota</taxon>
        <taxon>Fungi</taxon>
        <taxon>Dikarya</taxon>
        <taxon>Ascomycota</taxon>
        <taxon>Saccharomycotina</taxon>
        <taxon>Pichiomycetes</taxon>
        <taxon>Debaryomycetaceae</taxon>
        <taxon>Millerozyma</taxon>
    </lineage>
</organism>
<dbReference type="GO" id="GO:0009088">
    <property type="term" value="P:threonine biosynthetic process"/>
    <property type="evidence" value="ECO:0007669"/>
    <property type="project" value="UniProtKB-UniPathway"/>
</dbReference>
<dbReference type="FunFam" id="3.30.230.10:FF:000068">
    <property type="entry name" value="Homoserine kinase"/>
    <property type="match status" value="1"/>
</dbReference>
<keyword evidence="10" id="KW-0067">ATP-binding</keyword>
<comment type="similarity">
    <text evidence="2">Belongs to the GHMP kinase family. Homoserine kinase subfamily.</text>
</comment>
<evidence type="ECO:0000256" key="2">
    <source>
        <dbReference type="ARBA" id="ARBA00007370"/>
    </source>
</evidence>
<dbReference type="HAMAP" id="MF_00384">
    <property type="entry name" value="Homoser_kinase"/>
    <property type="match status" value="1"/>
</dbReference>
<evidence type="ECO:0000256" key="11">
    <source>
        <dbReference type="ARBA" id="ARBA00049913"/>
    </source>
</evidence>
<dbReference type="PANTHER" id="PTHR20861:SF1">
    <property type="entry name" value="HOMOSERINE KINASE"/>
    <property type="match status" value="1"/>
</dbReference>
<dbReference type="UniPathway" id="UPA00050">
    <property type="reaction ID" value="UER00064"/>
</dbReference>
<comment type="function">
    <text evidence="12">Commits homoserine to the threonine biosynthesis pathway by catalyzing its O-phosphorylation.</text>
</comment>
<dbReference type="eggNOG" id="KOG1537">
    <property type="taxonomic scope" value="Eukaryota"/>
</dbReference>
<dbReference type="Pfam" id="PF00288">
    <property type="entry name" value="GHMP_kinases_N"/>
    <property type="match status" value="1"/>
</dbReference>
<evidence type="ECO:0000256" key="6">
    <source>
        <dbReference type="ARBA" id="ARBA00022679"/>
    </source>
</evidence>
<keyword evidence="6" id="KW-0808">Transferase</keyword>
<dbReference type="InterPro" id="IPR000870">
    <property type="entry name" value="Homoserine_kinase"/>
</dbReference>
<evidence type="ECO:0000256" key="3">
    <source>
        <dbReference type="ARBA" id="ARBA00012078"/>
    </source>
</evidence>
<proteinExistence type="inferred from homology"/>
<dbReference type="Gene3D" id="3.30.70.890">
    <property type="entry name" value="GHMP kinase, C-terminal domain"/>
    <property type="match status" value="1"/>
</dbReference>
<evidence type="ECO:0000256" key="7">
    <source>
        <dbReference type="ARBA" id="ARBA00022697"/>
    </source>
</evidence>
<evidence type="ECO:0000313" key="15">
    <source>
        <dbReference type="Proteomes" id="UP000005222"/>
    </source>
</evidence>
<keyword evidence="5" id="KW-0028">Amino-acid biosynthesis</keyword>
<dbReference type="HOGENOM" id="CLU_041243_2_1_1"/>
<dbReference type="PROSITE" id="PS00627">
    <property type="entry name" value="GHMP_KINASES_ATP"/>
    <property type="match status" value="1"/>
</dbReference>
<comment type="catalytic activity">
    <reaction evidence="11">
        <text>L-homoserine + ATP = O-phospho-L-homoserine + ADP + H(+)</text>
        <dbReference type="Rhea" id="RHEA:13985"/>
        <dbReference type="ChEBI" id="CHEBI:15378"/>
        <dbReference type="ChEBI" id="CHEBI:30616"/>
        <dbReference type="ChEBI" id="CHEBI:57476"/>
        <dbReference type="ChEBI" id="CHEBI:57590"/>
        <dbReference type="ChEBI" id="CHEBI:456216"/>
        <dbReference type="EC" id="2.7.1.39"/>
    </reaction>
    <physiologicalReaction direction="left-to-right" evidence="11">
        <dbReference type="Rhea" id="RHEA:13986"/>
    </physiologicalReaction>
</comment>
<dbReference type="AlphaFoldDB" id="G8Y572"/>
<feature type="domain" description="GHMP kinase N-terminal" evidence="13">
    <location>
        <begin position="70"/>
        <end position="154"/>
    </location>
</feature>
<evidence type="ECO:0000256" key="12">
    <source>
        <dbReference type="ARBA" id="ARBA00054121"/>
    </source>
</evidence>
<keyword evidence="9" id="KW-0418">Kinase</keyword>
<dbReference type="PRINTS" id="PR00958">
    <property type="entry name" value="HOMSERKINASE"/>
</dbReference>
<name>G8Y572_PICSO</name>
<dbReference type="InParanoid" id="G8Y572"/>
<evidence type="ECO:0000256" key="4">
    <source>
        <dbReference type="ARBA" id="ARBA00017858"/>
    </source>
</evidence>
<dbReference type="EMBL" id="FO082047">
    <property type="protein sequence ID" value="CCE85840.1"/>
    <property type="molecule type" value="Genomic_DNA"/>
</dbReference>
<gene>
    <name evidence="14" type="primary">Piso0_005476</name>
    <name evidence="14" type="ORF">GNLVRS01_PISO0M15522g</name>
</gene>
<dbReference type="EC" id="2.7.1.39" evidence="3"/>
<dbReference type="InterPro" id="IPR006203">
    <property type="entry name" value="GHMP_knse_ATP-bd_CS"/>
</dbReference>
<evidence type="ECO:0000256" key="5">
    <source>
        <dbReference type="ARBA" id="ARBA00022605"/>
    </source>
</evidence>
<dbReference type="Gene3D" id="3.30.230.10">
    <property type="match status" value="1"/>
</dbReference>
<dbReference type="FunCoup" id="G8Y572">
    <property type="interactions" value="313"/>
</dbReference>
<dbReference type="GO" id="GO:0004413">
    <property type="term" value="F:homoserine kinase activity"/>
    <property type="evidence" value="ECO:0007669"/>
    <property type="project" value="UniProtKB-EC"/>
</dbReference>
<dbReference type="PANTHER" id="PTHR20861">
    <property type="entry name" value="HOMOSERINE/4-DIPHOSPHOCYTIDYL-2-C-METHYL-D-ERYTHRITOL KINASE"/>
    <property type="match status" value="1"/>
</dbReference>
<dbReference type="InterPro" id="IPR020568">
    <property type="entry name" value="Ribosomal_Su5_D2-typ_SF"/>
</dbReference>
<evidence type="ECO:0000256" key="10">
    <source>
        <dbReference type="ARBA" id="ARBA00022840"/>
    </source>
</evidence>
<keyword evidence="7" id="KW-0791">Threonine biosynthesis</keyword>
<dbReference type="OrthoDB" id="195231at2759"/>
<dbReference type="OMA" id="CANRIPH"/>
<evidence type="ECO:0000256" key="9">
    <source>
        <dbReference type="ARBA" id="ARBA00022777"/>
    </source>
</evidence>
<evidence type="ECO:0000256" key="1">
    <source>
        <dbReference type="ARBA" id="ARBA00005015"/>
    </source>
</evidence>
<evidence type="ECO:0000313" key="14">
    <source>
        <dbReference type="EMBL" id="CCE85840.1"/>
    </source>
</evidence>
<dbReference type="InterPro" id="IPR036554">
    <property type="entry name" value="GHMP_kinase_C_sf"/>
</dbReference>
<evidence type="ECO:0000256" key="8">
    <source>
        <dbReference type="ARBA" id="ARBA00022741"/>
    </source>
</evidence>
<dbReference type="STRING" id="559304.G8Y572"/>
<sequence length="354" mass="38599">MGRVAYKLKIPASSANIGPGFDVLGIGLQLYLEIKVTIDEEVDTSSDEHHCIIQYEGEGQDKVPLQSNRNLVTMTALYVLRTRGIEKFPPGTHLNINNPIPLGRGLGSSAAAIVGGVLLANEIGGLQMSKERMMDYCLMIERHPDNLAAAMLGGFVGSYLNELPPGEDDAKNISMEAILPVAGKTPSENYSRDQPPKDIGVYVKYKWNPKIKCIAVIPQFELSTDKARDALPAAYSRSDIVFNLQRLAILTTALTQEEVDHKLIFEAMKDKLHQPYRASLIPGLTNVLTSVTPETFPSVCGICLSGAGPTILCLATSEFETIAKEIISIFSKEGIVCDWNLLDVAYDGISKEEC</sequence>
<dbReference type="PIRSF" id="PIRSF000676">
    <property type="entry name" value="Homoser_kin"/>
    <property type="match status" value="1"/>
</dbReference>
<dbReference type="Proteomes" id="UP000005222">
    <property type="component" value="Chromosome M"/>
</dbReference>
<dbReference type="SUPFAM" id="SSF55060">
    <property type="entry name" value="GHMP Kinase, C-terminal domain"/>
    <property type="match status" value="1"/>
</dbReference>
<dbReference type="InterPro" id="IPR006204">
    <property type="entry name" value="GHMP_kinase_N_dom"/>
</dbReference>
<keyword evidence="15" id="KW-1185">Reference proteome</keyword>
<reference evidence="14 15" key="1">
    <citation type="journal article" date="2012" name="G3 (Bethesda)">
        <title>Pichia sorbitophila, an interspecies yeast hybrid reveals early steps of genome resolution following polyploidization.</title>
        <authorList>
            <person name="Leh Louis V."/>
            <person name="Despons L."/>
            <person name="Friedrich A."/>
            <person name="Martin T."/>
            <person name="Durrens P."/>
            <person name="Casaregola S."/>
            <person name="Neuveglise C."/>
            <person name="Fairhead C."/>
            <person name="Marck C."/>
            <person name="Cruz J.A."/>
            <person name="Straub M.L."/>
            <person name="Kugler V."/>
            <person name="Sacerdot C."/>
            <person name="Uzunov Z."/>
            <person name="Thierry A."/>
            <person name="Weiss S."/>
            <person name="Bleykasten C."/>
            <person name="De Montigny J."/>
            <person name="Jacques N."/>
            <person name="Jung P."/>
            <person name="Lemaire M."/>
            <person name="Mallet S."/>
            <person name="Morel G."/>
            <person name="Richard G.F."/>
            <person name="Sarkar A."/>
            <person name="Savel G."/>
            <person name="Schacherer J."/>
            <person name="Seret M.L."/>
            <person name="Talla E."/>
            <person name="Samson G."/>
            <person name="Jubin C."/>
            <person name="Poulain J."/>
            <person name="Vacherie B."/>
            <person name="Barbe V."/>
            <person name="Pelletier E."/>
            <person name="Sherman D.J."/>
            <person name="Westhof E."/>
            <person name="Weissenbach J."/>
            <person name="Baret P.V."/>
            <person name="Wincker P."/>
            <person name="Gaillardin C."/>
            <person name="Dujon B."/>
            <person name="Souciet J.L."/>
        </authorList>
    </citation>
    <scope>NUCLEOTIDE SEQUENCE [LARGE SCALE GENOMIC DNA]</scope>
    <source>
        <strain evidence="15">ATCC MYA-4447 / BCRC 22081 / CBS 7064 / NBRC 10061 / NRRL Y-12695</strain>
    </source>
</reference>
<protein>
    <recommendedName>
        <fullName evidence="4">Homoserine kinase</fullName>
        <ecNumber evidence="3">2.7.1.39</ecNumber>
    </recommendedName>
</protein>
<dbReference type="InterPro" id="IPR014721">
    <property type="entry name" value="Ribsml_uS5_D2-typ_fold_subgr"/>
</dbReference>
<dbReference type="SUPFAM" id="SSF54211">
    <property type="entry name" value="Ribosomal protein S5 domain 2-like"/>
    <property type="match status" value="1"/>
</dbReference>
<evidence type="ECO:0000259" key="13">
    <source>
        <dbReference type="Pfam" id="PF00288"/>
    </source>
</evidence>
<dbReference type="GO" id="GO:0005524">
    <property type="term" value="F:ATP binding"/>
    <property type="evidence" value="ECO:0007669"/>
    <property type="project" value="UniProtKB-KW"/>
</dbReference>
<accession>G8Y572</accession>
<keyword evidence="8" id="KW-0547">Nucleotide-binding</keyword>
<comment type="pathway">
    <text evidence="1">Amino-acid biosynthesis; L-threonine biosynthesis; L-threonine from L-aspartate: step 4/5.</text>
</comment>
<dbReference type="NCBIfam" id="TIGR00191">
    <property type="entry name" value="thrB"/>
    <property type="match status" value="1"/>
</dbReference>